<protein>
    <submittedName>
        <fullName evidence="3">DUF2285 domain-containing protein</fullName>
    </submittedName>
</protein>
<accession>A0ABU9Y3J2</accession>
<evidence type="ECO:0000259" key="2">
    <source>
        <dbReference type="Pfam" id="PF10074"/>
    </source>
</evidence>
<dbReference type="Pfam" id="PF10074">
    <property type="entry name" value="RovC_DNA-bd"/>
    <property type="match status" value="1"/>
</dbReference>
<dbReference type="InterPro" id="IPR018754">
    <property type="entry name" value="RovC-like_DNA-bd"/>
</dbReference>
<proteinExistence type="predicted"/>
<feature type="region of interest" description="Disordered" evidence="1">
    <location>
        <begin position="1"/>
        <end position="25"/>
    </location>
</feature>
<feature type="domain" description="T6SS Transcription factor RovC-like DNA binding" evidence="2">
    <location>
        <begin position="132"/>
        <end position="219"/>
    </location>
</feature>
<evidence type="ECO:0000313" key="3">
    <source>
        <dbReference type="EMBL" id="MEN2790337.1"/>
    </source>
</evidence>
<sequence length="229" mass="25036">MWPGTSGRARRPEVPAPSSRHLHGGCTFAEQPDVAAPDATIIWHADLDPGILTVAADPVPPGSDGESLDPRELARWLRIARGSDGTEHAVLSDGFHRIRLDVAAGSLAAGVPVILRYELAGIAAVEPKLLPLRRLLYLCRHRRFAQSLFVRDARMTRWILLLRVHDAEAAGATQRDIAGALYGIGADWRETSDSLRSRVRRLVRDARAMAAGGYRRLLRAAPHQSDGDD</sequence>
<evidence type="ECO:0000313" key="4">
    <source>
        <dbReference type="Proteomes" id="UP001419910"/>
    </source>
</evidence>
<dbReference type="Proteomes" id="UP001419910">
    <property type="component" value="Unassembled WGS sequence"/>
</dbReference>
<dbReference type="EMBL" id="JBDIME010000008">
    <property type="protein sequence ID" value="MEN2790337.1"/>
    <property type="molecule type" value="Genomic_DNA"/>
</dbReference>
<organism evidence="3 4">
    <name type="scientific">Sphingomonas oligophenolica</name>
    <dbReference type="NCBI Taxonomy" id="301154"/>
    <lineage>
        <taxon>Bacteria</taxon>
        <taxon>Pseudomonadati</taxon>
        <taxon>Pseudomonadota</taxon>
        <taxon>Alphaproteobacteria</taxon>
        <taxon>Sphingomonadales</taxon>
        <taxon>Sphingomonadaceae</taxon>
        <taxon>Sphingomonas</taxon>
    </lineage>
</organism>
<gene>
    <name evidence="3" type="ORF">ABC974_11920</name>
</gene>
<name>A0ABU9Y3J2_9SPHN</name>
<reference evidence="3 4" key="1">
    <citation type="submission" date="2024-05" db="EMBL/GenBank/DDBJ databases">
        <authorList>
            <person name="Liu Q."/>
            <person name="Xin Y.-H."/>
        </authorList>
    </citation>
    <scope>NUCLEOTIDE SEQUENCE [LARGE SCALE GENOMIC DNA]</scope>
    <source>
        <strain evidence="3 4">CGMCC 1.10181</strain>
    </source>
</reference>
<comment type="caution">
    <text evidence="3">The sequence shown here is derived from an EMBL/GenBank/DDBJ whole genome shotgun (WGS) entry which is preliminary data.</text>
</comment>
<keyword evidence="4" id="KW-1185">Reference proteome</keyword>
<evidence type="ECO:0000256" key="1">
    <source>
        <dbReference type="SAM" id="MobiDB-lite"/>
    </source>
</evidence>